<proteinExistence type="predicted"/>
<comment type="caution">
    <text evidence="4">The sequence shown here is derived from an EMBL/GenBank/DDBJ whole genome shotgun (WGS) entry which is preliminary data.</text>
</comment>
<organism evidence="4 5">
    <name type="scientific">Actinoallomurus acaciae</name>
    <dbReference type="NCBI Taxonomy" id="502577"/>
    <lineage>
        <taxon>Bacteria</taxon>
        <taxon>Bacillati</taxon>
        <taxon>Actinomycetota</taxon>
        <taxon>Actinomycetes</taxon>
        <taxon>Streptosporangiales</taxon>
        <taxon>Thermomonosporaceae</taxon>
        <taxon>Actinoallomurus</taxon>
    </lineage>
</organism>
<gene>
    <name evidence="4" type="ORF">ACFFNX_04745</name>
</gene>
<evidence type="ECO:0000313" key="4">
    <source>
        <dbReference type="EMBL" id="MFB9831494.1"/>
    </source>
</evidence>
<keyword evidence="1 4" id="KW-0378">Hydrolase</keyword>
<sequence length="407" mass="43351">MRGSRLIGGLLAGGLATAARGTAGRTVSSTLPLRPNVHAAASTKAARLTLPPPSGPDDVGTVALRLVDGSRHDPWVPAQAYRELMVSVFYPARDAAAYPLAPQMTPAAAEHFDASLGTPVHQGLGLKPGTADWGATMTHSHQGAPVAAGRHPVVLYSPGLGDPRTLGTTFAEDLASRGYVVVTIDHTYDASEVEFPGGRVEPFKLPLDGDLIATLKKVMSVRVADTRFVLDRLTTLPDGLGAAVDTARIGMAGQSAGGFTALQTLHDDPRVRAAADLDGTVGFDQNDGGPGLSPLAESGLRRPFLLMGSQASDHHTVRSWEALWDHSTGWKRDLHLRGSAHHTYTDLESLAPQLKTDADTGWIDSSRAVAEQRAYLAAFFDRWLRGRDDDGLLDRPSPRYPDATFVR</sequence>
<evidence type="ECO:0000256" key="1">
    <source>
        <dbReference type="ARBA" id="ARBA00022801"/>
    </source>
</evidence>
<dbReference type="RefSeq" id="WP_378195693.1">
    <property type="nucleotide sequence ID" value="NZ_JBHLZP010000019.1"/>
</dbReference>
<accession>A0ABV5Y8Z3</accession>
<evidence type="ECO:0000256" key="3">
    <source>
        <dbReference type="ARBA" id="ARBA00023098"/>
    </source>
</evidence>
<evidence type="ECO:0000313" key="5">
    <source>
        <dbReference type="Proteomes" id="UP001589627"/>
    </source>
</evidence>
<dbReference type="GO" id="GO:0016787">
    <property type="term" value="F:hydrolase activity"/>
    <property type="evidence" value="ECO:0007669"/>
    <property type="project" value="UniProtKB-KW"/>
</dbReference>
<name>A0ABV5Y8Z3_9ACTN</name>
<dbReference type="PANTHER" id="PTHR10272:SF0">
    <property type="entry name" value="PLATELET-ACTIVATING FACTOR ACETYLHYDROLASE"/>
    <property type="match status" value="1"/>
</dbReference>
<dbReference type="Gene3D" id="3.40.50.1820">
    <property type="entry name" value="alpha/beta hydrolase"/>
    <property type="match status" value="1"/>
</dbReference>
<evidence type="ECO:0000256" key="2">
    <source>
        <dbReference type="ARBA" id="ARBA00022963"/>
    </source>
</evidence>
<dbReference type="Pfam" id="PF03403">
    <property type="entry name" value="PAF-AH_p_II"/>
    <property type="match status" value="1"/>
</dbReference>
<dbReference type="EMBL" id="JBHLZP010000019">
    <property type="protein sequence ID" value="MFB9831494.1"/>
    <property type="molecule type" value="Genomic_DNA"/>
</dbReference>
<keyword evidence="5" id="KW-1185">Reference proteome</keyword>
<keyword evidence="2" id="KW-0442">Lipid degradation</keyword>
<protein>
    <submittedName>
        <fullName evidence="4">Alpha/beta hydrolase family protein</fullName>
    </submittedName>
</protein>
<dbReference type="Proteomes" id="UP001589627">
    <property type="component" value="Unassembled WGS sequence"/>
</dbReference>
<dbReference type="SUPFAM" id="SSF53474">
    <property type="entry name" value="alpha/beta-Hydrolases"/>
    <property type="match status" value="1"/>
</dbReference>
<keyword evidence="3" id="KW-0443">Lipid metabolism</keyword>
<reference evidence="4 5" key="1">
    <citation type="submission" date="2024-09" db="EMBL/GenBank/DDBJ databases">
        <authorList>
            <person name="Sun Q."/>
            <person name="Mori K."/>
        </authorList>
    </citation>
    <scope>NUCLEOTIDE SEQUENCE [LARGE SCALE GENOMIC DNA]</scope>
    <source>
        <strain evidence="4 5">TBRC 0563</strain>
    </source>
</reference>
<dbReference type="PANTHER" id="PTHR10272">
    <property type="entry name" value="PLATELET-ACTIVATING FACTOR ACETYLHYDROLASE"/>
    <property type="match status" value="1"/>
</dbReference>
<dbReference type="InterPro" id="IPR029058">
    <property type="entry name" value="AB_hydrolase_fold"/>
</dbReference>